<keyword evidence="1" id="KW-1185">Reference proteome</keyword>
<keyword evidence="2" id="KW-0378">Hydrolase</keyword>
<dbReference type="RefSeq" id="XP_073769838.1">
    <property type="nucleotide sequence ID" value="XM_073913737.1"/>
</dbReference>
<sequence>MTVEQNVLQQHSQKHQQTLLNQLREVTGTTDVQLLQQALQVSNGDLVEAVAFLTEKNAKVPQQDEATYYQTAQITNDRYISVGSQADTNVIDLTGDDKDDLQRAIALSLEESNRAFRETGITDEEQAISRVLEASIAENKASLKRTHTEVWSDSPNPHERKRMENCPVGLKNVGNTCWFSAVIQSLFNLLEFQRLVLHYSPPARMQDLPRNQKEHRNLPFMQELRHLFSLLVGSKRKYVDPSGAVEILKDAFKSSESQQDVSEFTHKLLDWLEDAFQIKAEEDREGEKPKNPMVELFYGRFLAVGVLEGKKFENTEMFGQYPLQVNGFKDLHECLEAAMIEGEIESLHSAENSAKSGQEHWFTELPPVLTFELSRFEFNQALGRPEKIHNKLEFPSMLYMDRYMDRNREITRIKREEIRRLKEHLTVLQQRLERYLSYGSGPKRFPLADVLQYAMEFASSKPVCTSPVEDIDTTAPPGGTIAQLPPPASAGEQPDACVSAEGSGSGLQASQQQQQRVSIHKPFTQSRVPPDLPMHPAPRHITEEELRVLESCLHRWRSEVENDTRDLQASISRIHRTIELMYSDKSMMQVPYRLHAVLVHEGQANAGHYWAYIYDRHHQRWMKYNDIAVTKSSWEELVRDSFGGYRNASAYCLMYIDDKKPFLIQEFDKETGQMLSGLDKLPPDLKVFVEADNKLFEREMEEWDALQARKLQQEKLALAAAAAAAAAASVAVQPMSTEPCSPDNTAPQHDPEYMEQQSPSGDSKHLQEDTERAISKAAAEHDEKSPEALLNTAMKVEYTRLLRLAQEDTPPERDYRLQHVIVFFIHNEAPKKIVERTLLMQFADRNLGFDERCKSIMKVARAKLELIKPDEVNMEEYEMWHQDYRIFRETSVFLLIGLELFMKKSFVEALMYLIYAYQYNKELLAKGPYRGHDEELIAHYRRECLLKLNEYAAALFETGEEAKVNTGLSIMNDLVVPCLPLLLVDEMEEKDMVAVEDMRNRWCSYLGQEMEPNLQEKLTDFLPKLLDCSTEIKSFHEPPKLPSYSTLELFERFGRVMTSLTMGRTPADGR</sequence>
<evidence type="ECO:0000313" key="1">
    <source>
        <dbReference type="Proteomes" id="UP000000437"/>
    </source>
</evidence>
<accession>A0AC58GJE4</accession>
<proteinExistence type="predicted"/>
<gene>
    <name evidence="2" type="primary">usp25</name>
    <name evidence="2" type="synonym">wu:fi33c05</name>
    <name evidence="2" type="synonym">wu:fo67e06</name>
    <name evidence="2" type="synonym">wu:fp97a04</name>
    <name evidence="2" type="synonym">zgc:55791</name>
</gene>
<dbReference type="Proteomes" id="UP000000437">
    <property type="component" value="Chromosome 10"/>
</dbReference>
<name>A0AC58GJE4_DANRE</name>
<evidence type="ECO:0000313" key="2">
    <source>
        <dbReference type="RefSeq" id="XP_073769838.1"/>
    </source>
</evidence>
<protein>
    <submittedName>
        <fullName evidence="2">Ubiquitin carboxyl-terminal hydrolase 25 isoform X34</fullName>
    </submittedName>
</protein>
<organism evidence="1 2">
    <name type="scientific">Danio rerio</name>
    <name type="common">Zebrafish</name>
    <name type="synonym">Brachydanio rerio</name>
    <dbReference type="NCBI Taxonomy" id="7955"/>
    <lineage>
        <taxon>Eukaryota</taxon>
        <taxon>Metazoa</taxon>
        <taxon>Chordata</taxon>
        <taxon>Craniata</taxon>
        <taxon>Vertebrata</taxon>
        <taxon>Euteleostomi</taxon>
        <taxon>Actinopterygii</taxon>
        <taxon>Neopterygii</taxon>
        <taxon>Teleostei</taxon>
        <taxon>Ostariophysi</taxon>
        <taxon>Cypriniformes</taxon>
        <taxon>Danionidae</taxon>
        <taxon>Danioninae</taxon>
        <taxon>Danio</taxon>
    </lineage>
</organism>
<reference evidence="2" key="1">
    <citation type="submission" date="2025-08" db="UniProtKB">
        <authorList>
            <consortium name="RefSeq"/>
        </authorList>
    </citation>
    <scope>IDENTIFICATION</scope>
    <source>
        <strain evidence="2">Tuebingen</strain>
        <tissue evidence="2">Fibroblasts and whole tissue</tissue>
    </source>
</reference>